<evidence type="ECO:0000313" key="4">
    <source>
        <dbReference type="Proteomes" id="UP001206483"/>
    </source>
</evidence>
<name>A0ABT1IPB2_9ACTN</name>
<organism evidence="3 4">
    <name type="scientific">Kitasatospora paracochleata</name>
    <dbReference type="NCBI Taxonomy" id="58354"/>
    <lineage>
        <taxon>Bacteria</taxon>
        <taxon>Bacillati</taxon>
        <taxon>Actinomycetota</taxon>
        <taxon>Actinomycetes</taxon>
        <taxon>Kitasatosporales</taxon>
        <taxon>Streptomycetaceae</taxon>
        <taxon>Kitasatospora</taxon>
    </lineage>
</organism>
<feature type="chain" id="PRO_5046662976" description="Secreted protein" evidence="2">
    <location>
        <begin position="25"/>
        <end position="108"/>
    </location>
</feature>
<keyword evidence="4" id="KW-1185">Reference proteome</keyword>
<feature type="region of interest" description="Disordered" evidence="1">
    <location>
        <begin position="24"/>
        <end position="63"/>
    </location>
</feature>
<dbReference type="EMBL" id="JAMZDX010000001">
    <property type="protein sequence ID" value="MCP2306963.1"/>
    <property type="molecule type" value="Genomic_DNA"/>
</dbReference>
<evidence type="ECO:0008006" key="5">
    <source>
        <dbReference type="Google" id="ProtNLM"/>
    </source>
</evidence>
<reference evidence="3 4" key="1">
    <citation type="submission" date="2022-06" db="EMBL/GenBank/DDBJ databases">
        <title>Sequencing the genomes of 1000 actinobacteria strains.</title>
        <authorList>
            <person name="Klenk H.-P."/>
        </authorList>
    </citation>
    <scope>NUCLEOTIDE SEQUENCE [LARGE SCALE GENOMIC DNA]</scope>
    <source>
        <strain evidence="3 4">DSM 41656</strain>
    </source>
</reference>
<dbReference type="RefSeq" id="WP_253792691.1">
    <property type="nucleotide sequence ID" value="NZ_BAAAUB010000039.1"/>
</dbReference>
<evidence type="ECO:0000256" key="1">
    <source>
        <dbReference type="SAM" id="MobiDB-lite"/>
    </source>
</evidence>
<feature type="signal peptide" evidence="2">
    <location>
        <begin position="1"/>
        <end position="24"/>
    </location>
</feature>
<comment type="caution">
    <text evidence="3">The sequence shown here is derived from an EMBL/GenBank/DDBJ whole genome shotgun (WGS) entry which is preliminary data.</text>
</comment>
<sequence>MKKTTALAALSMAGLALSATPAAAAPSAPTALPARTGLPGLAQGLAGAHGVDTPTGQAEGTGFFGSTVTTTDLCHRDLEQYPIVGPLADRSTGACEALGTTVDNPPAL</sequence>
<dbReference type="Proteomes" id="UP001206483">
    <property type="component" value="Unassembled WGS sequence"/>
</dbReference>
<evidence type="ECO:0000256" key="2">
    <source>
        <dbReference type="SAM" id="SignalP"/>
    </source>
</evidence>
<keyword evidence="2" id="KW-0732">Signal</keyword>
<proteinExistence type="predicted"/>
<feature type="compositionally biased region" description="Low complexity" evidence="1">
    <location>
        <begin position="24"/>
        <end position="50"/>
    </location>
</feature>
<protein>
    <recommendedName>
        <fullName evidence="5">Secreted protein</fullName>
    </recommendedName>
</protein>
<accession>A0ABT1IPB2</accession>
<gene>
    <name evidence="3" type="ORF">FHR36_000055</name>
</gene>
<evidence type="ECO:0000313" key="3">
    <source>
        <dbReference type="EMBL" id="MCP2306963.1"/>
    </source>
</evidence>